<dbReference type="Proteomes" id="UP000218432">
    <property type="component" value="Chromosome 2"/>
</dbReference>
<protein>
    <recommendedName>
        <fullName evidence="1">Methyltransferase type 11 domain-containing protein</fullName>
    </recommendedName>
</protein>
<dbReference type="Gene3D" id="3.40.50.150">
    <property type="entry name" value="Vaccinia Virus protein VP39"/>
    <property type="match status" value="1"/>
</dbReference>
<sequence>MIQKGFERGTSQRQKWNPQLYEKNARFVGDLAARAIELLNPRPGERILDIGCGDGYLTEKIAAMGAMMTGVDYSPELVAVARERGIDARVGNGEEIEFSREFDGVFSNAAMHWMRRADAVVRGVENALRPGGRFVGEFAGARNAYYIRQAIHEALTRRGFDAEEIDPWYLPEEKEYREVLEGGGLVVSHIELFDRPVMIDYPVRDWIRTFGSPYLTVLPEDERDVLLDEVTRQLEPRLLGKDGRWTIDYTRLRFRAEKR</sequence>
<proteinExistence type="predicted"/>
<dbReference type="Pfam" id="PF08241">
    <property type="entry name" value="Methyltransf_11"/>
    <property type="match status" value="1"/>
</dbReference>
<dbReference type="RefSeq" id="WP_096475189.1">
    <property type="nucleotide sequence ID" value="NZ_AP018112.1"/>
</dbReference>
<accession>A0A1Y1BSF1</accession>
<organism evidence="2 3">
    <name type="scientific">Burkholderia stabilis</name>
    <dbReference type="NCBI Taxonomy" id="95485"/>
    <lineage>
        <taxon>Bacteria</taxon>
        <taxon>Pseudomonadati</taxon>
        <taxon>Pseudomonadota</taxon>
        <taxon>Betaproteobacteria</taxon>
        <taxon>Burkholderiales</taxon>
        <taxon>Burkholderiaceae</taxon>
        <taxon>Burkholderia</taxon>
        <taxon>Burkholderia cepacia complex</taxon>
    </lineage>
</organism>
<dbReference type="SUPFAM" id="SSF53335">
    <property type="entry name" value="S-adenosyl-L-methionine-dependent methyltransferases"/>
    <property type="match status" value="1"/>
</dbReference>
<dbReference type="PANTHER" id="PTHR43861">
    <property type="entry name" value="TRANS-ACONITATE 2-METHYLTRANSFERASE-RELATED"/>
    <property type="match status" value="1"/>
</dbReference>
<dbReference type="AlphaFoldDB" id="A0A1Y1BSF1"/>
<dbReference type="CDD" id="cd02440">
    <property type="entry name" value="AdoMet_MTases"/>
    <property type="match status" value="1"/>
</dbReference>
<dbReference type="GO" id="GO:0008757">
    <property type="term" value="F:S-adenosylmethionine-dependent methyltransferase activity"/>
    <property type="evidence" value="ECO:0007669"/>
    <property type="project" value="InterPro"/>
</dbReference>
<dbReference type="InterPro" id="IPR029063">
    <property type="entry name" value="SAM-dependent_MTases_sf"/>
</dbReference>
<reference evidence="2 3" key="1">
    <citation type="journal article" date="2017" name="Genome Announc.">
        <title>Complete Genome Sequence of Burkholderia stabilis FERMP-21014.</title>
        <authorList>
            <person name="Konishi K."/>
            <person name="Kumagai T."/>
            <person name="Sakasegawa S."/>
            <person name="Tamura T."/>
        </authorList>
    </citation>
    <scope>NUCLEOTIDE SEQUENCE [LARGE SCALE GENOMIC DNA]</scope>
    <source>
        <strain evidence="2 3">FERMP-21014</strain>
    </source>
</reference>
<dbReference type="PANTHER" id="PTHR43861:SF1">
    <property type="entry name" value="TRANS-ACONITATE 2-METHYLTRANSFERASE"/>
    <property type="match status" value="1"/>
</dbReference>
<evidence type="ECO:0000259" key="1">
    <source>
        <dbReference type="Pfam" id="PF08241"/>
    </source>
</evidence>
<gene>
    <name evidence="2" type="ORF">BSFP_057020</name>
</gene>
<dbReference type="InterPro" id="IPR013216">
    <property type="entry name" value="Methyltransf_11"/>
</dbReference>
<feature type="domain" description="Methyltransferase type 11" evidence="1">
    <location>
        <begin position="48"/>
        <end position="135"/>
    </location>
</feature>
<name>A0A1Y1BSF1_9BURK</name>
<dbReference type="EMBL" id="AP018112">
    <property type="protein sequence ID" value="BAX62834.1"/>
    <property type="molecule type" value="Genomic_DNA"/>
</dbReference>
<evidence type="ECO:0000313" key="3">
    <source>
        <dbReference type="Proteomes" id="UP000218432"/>
    </source>
</evidence>
<evidence type="ECO:0000313" key="2">
    <source>
        <dbReference type="EMBL" id="BAX62834.1"/>
    </source>
</evidence>